<proteinExistence type="predicted"/>
<dbReference type="RefSeq" id="YP_009818532.1">
    <property type="nucleotide sequence ID" value="NC_048139.1"/>
</dbReference>
<keyword evidence="1" id="KW-0175">Coiled coil</keyword>
<feature type="coiled-coil region" evidence="1">
    <location>
        <begin position="14"/>
        <end position="50"/>
    </location>
</feature>
<accession>A0A3S9U8U1</accession>
<reference evidence="2 3" key="1">
    <citation type="submission" date="2018-12" db="EMBL/GenBank/DDBJ databases">
        <authorList>
            <person name="Lieu J.K."/>
            <person name="Tian C.Z."/>
            <person name="Hsaio W.J."/>
            <person name="Shaffer C.D."/>
            <person name="Weston-Hafer K.A."/>
            <person name="Russell D.A."/>
            <person name="Pope W.H."/>
            <person name="Jacobs-Sera D."/>
            <person name="Hendrix R.W."/>
            <person name="Hatfull G.F."/>
        </authorList>
    </citation>
    <scope>NUCLEOTIDE SEQUENCE [LARGE SCALE GENOMIC DNA]</scope>
</reference>
<evidence type="ECO:0000256" key="1">
    <source>
        <dbReference type="SAM" id="Coils"/>
    </source>
</evidence>
<dbReference type="KEGG" id="vg:55009875"/>
<keyword evidence="3" id="KW-1185">Reference proteome</keyword>
<gene>
    <name evidence="2" type="primary">97</name>
    <name evidence="2" type="ORF">SEA_HIYAA_97</name>
</gene>
<dbReference type="Proteomes" id="UP000287372">
    <property type="component" value="Segment"/>
</dbReference>
<protein>
    <submittedName>
        <fullName evidence="2">Uncharacterized protein</fullName>
    </submittedName>
</protein>
<name>A0A3S9U8U1_9CAUD</name>
<dbReference type="EMBL" id="MK279841">
    <property type="protein sequence ID" value="AZS06736.1"/>
    <property type="molecule type" value="Genomic_DNA"/>
</dbReference>
<organism evidence="2 3">
    <name type="scientific">Streptomyces phage Hiyaa</name>
    <dbReference type="NCBI Taxonomy" id="2499072"/>
    <lineage>
        <taxon>Viruses</taxon>
        <taxon>Duplodnaviria</taxon>
        <taxon>Heunggongvirae</taxon>
        <taxon>Uroviricota</taxon>
        <taxon>Caudoviricetes</taxon>
        <taxon>Hiyaavirus</taxon>
        <taxon>Hiyaavirus hiyaa</taxon>
    </lineage>
</organism>
<dbReference type="GeneID" id="55009875"/>
<sequence>MTVVEKLLELDHVSRQARRNLRNAQADITRVTARNTIRKAQEDRAELLESATDDEFAAYIEARNRH</sequence>
<evidence type="ECO:0000313" key="2">
    <source>
        <dbReference type="EMBL" id="AZS06736.1"/>
    </source>
</evidence>
<evidence type="ECO:0000313" key="3">
    <source>
        <dbReference type="Proteomes" id="UP000287372"/>
    </source>
</evidence>